<dbReference type="CDD" id="cd15482">
    <property type="entry name" value="Sialidase_non-viral"/>
    <property type="match status" value="1"/>
</dbReference>
<gene>
    <name evidence="1" type="ORF">KDAU_42250</name>
</gene>
<keyword evidence="2" id="KW-1185">Reference proteome</keyword>
<reference evidence="2" key="1">
    <citation type="submission" date="2018-12" db="EMBL/GenBank/DDBJ databases">
        <title>Tengunoibacter tsumagoiensis gen. nov., sp. nov., Dictyobacter kobayashii sp. nov., D. alpinus sp. nov., and D. joshuensis sp. nov. and description of Dictyobacteraceae fam. nov. within the order Ktedonobacterales isolated from Tengu-no-mugimeshi.</title>
        <authorList>
            <person name="Wang C.M."/>
            <person name="Zheng Y."/>
            <person name="Sakai Y."/>
            <person name="Toyoda A."/>
            <person name="Minakuchi Y."/>
            <person name="Abe K."/>
            <person name="Yokota A."/>
            <person name="Yabe S."/>
        </authorList>
    </citation>
    <scope>NUCLEOTIDE SEQUENCE [LARGE SCALE GENOMIC DNA]</scope>
    <source>
        <strain evidence="2">S-27</strain>
    </source>
</reference>
<dbReference type="Proteomes" id="UP000287224">
    <property type="component" value="Unassembled WGS sequence"/>
</dbReference>
<name>A0A401ZJ66_9CHLR</name>
<organism evidence="1 2">
    <name type="scientific">Dictyobacter aurantiacus</name>
    <dbReference type="NCBI Taxonomy" id="1936993"/>
    <lineage>
        <taxon>Bacteria</taxon>
        <taxon>Bacillati</taxon>
        <taxon>Chloroflexota</taxon>
        <taxon>Ktedonobacteria</taxon>
        <taxon>Ktedonobacterales</taxon>
        <taxon>Dictyobacteraceae</taxon>
        <taxon>Dictyobacter</taxon>
    </lineage>
</organism>
<dbReference type="EMBL" id="BIFQ01000001">
    <property type="protein sequence ID" value="GCE06896.1"/>
    <property type="molecule type" value="Genomic_DNA"/>
</dbReference>
<accession>A0A401ZJ66</accession>
<comment type="caution">
    <text evidence="1">The sequence shown here is derived from an EMBL/GenBank/DDBJ whole genome shotgun (WGS) entry which is preliminary data.</text>
</comment>
<dbReference type="RefSeq" id="WP_126597783.1">
    <property type="nucleotide sequence ID" value="NZ_BIFQ01000001.1"/>
</dbReference>
<dbReference type="SUPFAM" id="SSF110296">
    <property type="entry name" value="Oligoxyloglucan reducing end-specific cellobiohydrolase"/>
    <property type="match status" value="2"/>
</dbReference>
<dbReference type="Gene3D" id="2.130.10.10">
    <property type="entry name" value="YVTN repeat-like/Quinoprotein amine dehydrogenase"/>
    <property type="match status" value="2"/>
</dbReference>
<evidence type="ECO:0008006" key="3">
    <source>
        <dbReference type="Google" id="ProtNLM"/>
    </source>
</evidence>
<dbReference type="AlphaFoldDB" id="A0A401ZJ66"/>
<proteinExistence type="predicted"/>
<protein>
    <recommendedName>
        <fullName evidence="3">Photosynthesis system II assembly factor Ycf48/Hcf136-like domain-containing protein</fullName>
    </recommendedName>
</protein>
<sequence length="555" mass="59629">MLRFFCMLRGDAYHPCFRFLGLLPLLGALIMLTACGANTDQTYTGGDSKTIKPSPTMLAPAAVLKGVFKSIHMITITDGWAVSQSVPGSGSYTILRTRDGGVHWQAMLDCVSTQGQGKGFIAPCSTDFHSATVATVMAPQYNEKTQASSSLIYHTSDGGMTWRSSTISASSLEAPPVFVDGQHGWFLGTDHFPGRDPGSAYIGGQIALYRTFDGGQHWQRVVSGPSTSQLPTTSDDAYGLAPLTANARLQFSSSQIGWLAGNTYQNGNNSQGWLYVTHDAGSSWHPVPLPGKSTAVTFISPPTFFSEQNGLLLASASGPAPAYTPETRFYTTSDGGQSWQWNGASSQLQPINESVADLQHAWSLGDNSNDHLLYATSDGGKNWQKHALPAQFNRYGPVSFATAQAGWMIGMHITHMSFPETGGGLRPGDISVLLRTSDGGQSWQWNGASSQLQPINESVADLQHAWSLGDNSNDHLLYATSDGGKNWQKHALPAQFNRYGPVSFATAQAGWMIAMHITHMSFPEPGGGLHPGDISVLLRTIDGGQSWHEVSRAKI</sequence>
<dbReference type="PANTHER" id="PTHR47199">
    <property type="entry name" value="PHOTOSYSTEM II STABILITY/ASSEMBLY FACTOR HCF136, CHLOROPLASTIC"/>
    <property type="match status" value="1"/>
</dbReference>
<dbReference type="InterPro" id="IPR015943">
    <property type="entry name" value="WD40/YVTN_repeat-like_dom_sf"/>
</dbReference>
<dbReference type="PROSITE" id="PS51257">
    <property type="entry name" value="PROKAR_LIPOPROTEIN"/>
    <property type="match status" value="1"/>
</dbReference>
<evidence type="ECO:0000313" key="2">
    <source>
        <dbReference type="Proteomes" id="UP000287224"/>
    </source>
</evidence>
<dbReference type="OrthoDB" id="140537at2"/>
<evidence type="ECO:0000313" key="1">
    <source>
        <dbReference type="EMBL" id="GCE06896.1"/>
    </source>
</evidence>
<dbReference type="PANTHER" id="PTHR47199:SF2">
    <property type="entry name" value="PHOTOSYSTEM II STABILITY_ASSEMBLY FACTOR HCF136, CHLOROPLASTIC"/>
    <property type="match status" value="1"/>
</dbReference>